<evidence type="ECO:0000313" key="3">
    <source>
        <dbReference type="Proteomes" id="UP000028924"/>
    </source>
</evidence>
<accession>A0A087SS10</accession>
<dbReference type="Proteomes" id="UP000028924">
    <property type="component" value="Unassembled WGS sequence"/>
</dbReference>
<organism evidence="2 3">
    <name type="scientific">Auxenochlorella protothecoides</name>
    <name type="common">Green microalga</name>
    <name type="synonym">Chlorella protothecoides</name>
    <dbReference type="NCBI Taxonomy" id="3075"/>
    <lineage>
        <taxon>Eukaryota</taxon>
        <taxon>Viridiplantae</taxon>
        <taxon>Chlorophyta</taxon>
        <taxon>core chlorophytes</taxon>
        <taxon>Trebouxiophyceae</taxon>
        <taxon>Chlorellales</taxon>
        <taxon>Chlorellaceae</taxon>
        <taxon>Auxenochlorella</taxon>
    </lineage>
</organism>
<evidence type="ECO:0000313" key="2">
    <source>
        <dbReference type="EMBL" id="KFM28514.1"/>
    </source>
</evidence>
<dbReference type="GeneID" id="23612179"/>
<proteinExistence type="predicted"/>
<dbReference type="EMBL" id="KL662172">
    <property type="protein sequence ID" value="KFM28514.1"/>
    <property type="molecule type" value="Genomic_DNA"/>
</dbReference>
<dbReference type="AlphaFoldDB" id="A0A087SS10"/>
<name>A0A087SS10_AUXPR</name>
<reference evidence="2 3" key="1">
    <citation type="journal article" date="2014" name="BMC Genomics">
        <title>Oil accumulation mechanisms of the oleaginous microalga Chlorella protothecoides revealed through its genome, transcriptomes, and proteomes.</title>
        <authorList>
            <person name="Gao C."/>
            <person name="Wang Y."/>
            <person name="Shen Y."/>
            <person name="Yan D."/>
            <person name="He X."/>
            <person name="Dai J."/>
            <person name="Wu Q."/>
        </authorList>
    </citation>
    <scope>NUCLEOTIDE SEQUENCE [LARGE SCALE GENOMIC DNA]</scope>
    <source>
        <strain evidence="2 3">0710</strain>
    </source>
</reference>
<sequence>MPGWFRGNGSRRLKPQMNSEPRPMSRGMVKPCNMIPMRPPMRREIIKSVQRCASQRASIEDFAVLGKVRQLPRACRATSTSNSSWYSTQAH</sequence>
<keyword evidence="3" id="KW-1185">Reference proteome</keyword>
<dbReference type="RefSeq" id="XP_011401534.1">
    <property type="nucleotide sequence ID" value="XM_011403232.1"/>
</dbReference>
<evidence type="ECO:0000256" key="1">
    <source>
        <dbReference type="SAM" id="MobiDB-lite"/>
    </source>
</evidence>
<dbReference type="KEGG" id="apro:F751_0788"/>
<gene>
    <name evidence="2" type="ORF">F751_0788</name>
</gene>
<feature type="region of interest" description="Disordered" evidence="1">
    <location>
        <begin position="1"/>
        <end position="32"/>
    </location>
</feature>
<protein>
    <submittedName>
        <fullName evidence="2">Uncharacterized protein</fullName>
    </submittedName>
</protein>